<comment type="induction">
    <text evidence="16">Expressed in the late phase of the viral replicative cycle.</text>
</comment>
<evidence type="ECO:0000256" key="5">
    <source>
        <dbReference type="ARBA" id="ARBA00022612"/>
    </source>
</evidence>
<keyword evidence="8 16" id="KW-0426">Late protein</keyword>
<comment type="PTM">
    <text evidence="16">Ubiquitinated by Nedd4 following partial capsid disassembly; which might play a role in intracellular virus movement during entry.</text>
</comment>
<keyword evidence="9 16" id="KW-0118">Viral capsid assembly</keyword>
<feature type="region of interest" description="Amphipathic alpha-helix essential for membrane lytic activity" evidence="16">
    <location>
        <begin position="34"/>
        <end position="54"/>
    </location>
</feature>
<dbReference type="OrthoDB" id="13512at10239"/>
<feature type="region of interest" description="Disordered" evidence="17">
    <location>
        <begin position="122"/>
        <end position="234"/>
    </location>
</feature>
<feature type="compositionally biased region" description="Low complexity" evidence="17">
    <location>
        <begin position="216"/>
        <end position="234"/>
    </location>
</feature>
<protein>
    <recommendedName>
        <fullName evidence="16">Pre-protein VI</fullName>
        <shortName evidence="16">pVI</shortName>
    </recommendedName>
    <component>
        <recommendedName>
            <fullName evidence="16">Endosome lysis protein</fullName>
        </recommendedName>
    </component>
    <component>
        <recommendedName>
            <fullName evidence="16">Protease cofactor</fullName>
        </recommendedName>
        <alternativeName>
            <fullName evidence="16">pVI-C</fullName>
        </alternativeName>
    </component>
</protein>
<dbReference type="GO" id="GO:0075521">
    <property type="term" value="P:microtubule-dependent intracellular transport of viral material towards nucleus"/>
    <property type="evidence" value="ECO:0007669"/>
    <property type="project" value="UniProtKB-UniRule"/>
</dbReference>
<dbReference type="Pfam" id="PF02993">
    <property type="entry name" value="MCPVI"/>
    <property type="match status" value="2"/>
</dbReference>
<comment type="subcellular location">
    <molecule>Pre-protein VI</molecule>
    <subcellularLocation>
        <location evidence="16">Host nucleus</location>
    </subcellularLocation>
    <subcellularLocation>
        <location evidence="16">Host cytoplasm</location>
    </subcellularLocation>
    <text evidence="16">Shuttles between host cytoplasm and nucleus.</text>
</comment>
<feature type="site" description="Cleavage; by viral protease" evidence="16">
    <location>
        <begin position="33"/>
        <end position="34"/>
    </location>
</feature>
<evidence type="ECO:0000256" key="14">
    <source>
        <dbReference type="ARBA" id="ARBA00023200"/>
    </source>
</evidence>
<keyword evidence="5 16" id="KW-1188">Viral release from host cell</keyword>
<dbReference type="RefSeq" id="YP_007518321.1">
    <property type="nucleotide sequence ID" value="NC_020487.1"/>
</dbReference>
<name>G0ZAI4_9ADEN</name>
<comment type="subcellular location">
    <molecule>Endosome lysis protein</molecule>
    <subcellularLocation>
        <location evidence="16">Virion</location>
    </subcellularLocation>
    <text evidence="16">Associates with the base of each peripentonal hexon on the capsid interior. Present in around 360 copies per virion.</text>
</comment>
<comment type="domain">
    <text evidence="16">Late-budding domains (L domains) are short sequence motifs essential for viral particle release. They can occur individually or in close proximity within structural proteins. They interacts with sorting cellular proteins of the multivesicular body (MVB) pathway. Most of these proteins are class E vacuolar protein sorting factors belonging to ESCRT-I, ESCRT-II or ESCRT-III complexes. Minor capsid protein 6 contains one L domain: a PPXY motif which binds to the WW domains of HECT (homologous to E6-AP C-terminus) E3 ubiquitin ligases, like NEDD4. In adenoviruses, this motif seems to play a role in microtubule-dependent intracellular trafficking toward the nucleus during virus entry into host cell and in suppression of DAXX-mediated repression of the immediate early E1A promoter.</text>
</comment>
<dbReference type="HAMAP" id="MF_04048">
    <property type="entry name" value="ADV_CAP6"/>
    <property type="match status" value="1"/>
</dbReference>
<evidence type="ECO:0000256" key="10">
    <source>
        <dbReference type="ARBA" id="ARBA00022952"/>
    </source>
</evidence>
<keyword evidence="7 16" id="KW-0946">Virion</keyword>
<comment type="miscellaneous">
    <text evidence="16">All late proteins expressed from the major late promoter are produced by alternative splicing and alternative polyadenylation of the same gene giving rise to non-overlapping ORFs. A leader sequence is present in the N-terminus of all these mRNAs and is recognized by the viral shutoff protein to provide expression although conventional translation via ribosome scanning from the cap has been shut off in the host cell.</text>
</comment>
<dbReference type="GO" id="GO:0043657">
    <property type="term" value="C:host cell"/>
    <property type="evidence" value="ECO:0007669"/>
    <property type="project" value="GOC"/>
</dbReference>
<keyword evidence="4 16" id="KW-1162">Viral penetration into host cytoplasm</keyword>
<comment type="caution">
    <text evidence="16">Lacks conserved residue(s) required for the propagation of feature annotation.</text>
</comment>
<dbReference type="GO" id="GO:0030430">
    <property type="term" value="C:host cell cytoplasm"/>
    <property type="evidence" value="ECO:0007669"/>
    <property type="project" value="UniProtKB-SubCell"/>
</dbReference>
<comment type="similarity">
    <text evidence="16">Belongs to the adenoviridae protein VI family.</text>
</comment>
<feature type="region of interest" description="Interaction with hexon protein" evidence="16">
    <location>
        <begin position="277"/>
        <end position="283"/>
    </location>
</feature>
<sequence>MEDINFSSLAPRQGSRPLMGAWGEIGTNQMNGGAFNWGSIWSGLKSFGSTVKNYGSKAWNSTTGQMLRDKLKDTGVREKIVEGVTSGIHGALDLARQEMEKHINSRLDHPRPDVEVEEMLPGLNEKPPLAPSAPPKEDRLPEKRPRPEAEEELVIRTDEKPPSYEEIFGKDMAPPPPVASTYPMTKPIAPLARPVIGTSSSNKKVPPPRPPPPTRRPTVPAVAPAGPVDVPVTLDLPPPPSAVVTPAAPPVAIATPATPAARPSYSRPSRQSWQSTLSSITGLGVRSLKRRRCY</sequence>
<keyword evidence="11 16" id="KW-1174">Viral penetration via lysis of host organellar membrane</keyword>
<evidence type="ECO:0000256" key="15">
    <source>
        <dbReference type="ARBA" id="ARBA00023296"/>
    </source>
</evidence>
<feature type="short sequence motif" description="Nuclear export signal" evidence="16">
    <location>
        <begin position="275"/>
        <end position="286"/>
    </location>
</feature>
<evidence type="ECO:0000313" key="19">
    <source>
        <dbReference type="Proteomes" id="UP000121920"/>
    </source>
</evidence>
<evidence type="ECO:0000256" key="6">
    <source>
        <dbReference type="ARBA" id="ARBA00022843"/>
    </source>
</evidence>
<feature type="chain" id="PRO_5023405347" description="Pre-protein VI" evidence="16">
    <location>
        <begin position="1"/>
        <end position="294"/>
    </location>
</feature>
<dbReference type="InterPro" id="IPR004243">
    <property type="entry name" value="McpVI"/>
</dbReference>
<keyword evidence="2 16" id="KW-1048">Host nucleus</keyword>
<reference evidence="18 19" key="1">
    <citation type="journal article" date="2011" name="PLoS Pathog.">
        <title>Cross-species transmission of a novel adenovirus associated with a fulminant pneumonia outbreak in a new world monkey colony.</title>
        <authorList>
            <person name="Chen E.C."/>
            <person name="Yagi S."/>
            <person name="Kelly K.R."/>
            <person name="Mendoza S.P."/>
            <person name="Maninger N."/>
            <person name="Rosenthal A."/>
            <person name="Spinner A."/>
            <person name="Bales K.L."/>
            <person name="Schnurr D.P."/>
            <person name="Lerche N.W."/>
            <person name="Chiu C.Y."/>
        </authorList>
    </citation>
    <scope>NUCLEOTIDE SEQUENCE [LARGE SCALE GENOMIC DNA]</scope>
</reference>
<gene>
    <name evidence="16" type="primary">L3</name>
</gene>
<feature type="compositionally biased region" description="Polar residues" evidence="17">
    <location>
        <begin position="271"/>
        <end position="280"/>
    </location>
</feature>
<feature type="short sequence motif" description="Nuclear export signal" evidence="16">
    <location>
        <begin position="67"/>
        <end position="76"/>
    </location>
</feature>
<feature type="region of interest" description="Disordered" evidence="17">
    <location>
        <begin position="254"/>
        <end position="280"/>
    </location>
</feature>
<evidence type="ECO:0000256" key="17">
    <source>
        <dbReference type="SAM" id="MobiDB-lite"/>
    </source>
</evidence>
<proteinExistence type="evidence at transcript level"/>
<evidence type="ECO:0000256" key="9">
    <source>
        <dbReference type="ARBA" id="ARBA00022950"/>
    </source>
</evidence>
<comment type="subunit">
    <molecule>Endosome lysis protein</molecule>
    <text evidence="16">Interacts (via PPxY motif) with host NEDD4 ubiquitine ligase; this interaction might play a role in virus intracellular transport during entry. Part of a complex composed of the core-capsid bridging protein, the endosome lysis protein VI and the hexon-linking protein VIII; these interactions bridge the virus core to the capsid. Interacts with peripentonal hexons; this interaction stabilizes the capsid by gluing two peripentonal hexons together and joining them with an adjacent group-of-nine hexon.</text>
</comment>
<evidence type="ECO:0000256" key="2">
    <source>
        <dbReference type="ARBA" id="ARBA00022562"/>
    </source>
</evidence>
<comment type="domain">
    <text evidence="16">N-terminal amphipathic alpha-helix domain is essential for the membrane lytic activity.</text>
</comment>
<keyword evidence="3 16" id="KW-0945">Host-virus interaction</keyword>
<comment type="function">
    <text evidence="16">Protease cofactor: Cofactor that activates the viral protease. Binds to viral protease in a 1:1 ratio.</text>
</comment>
<dbReference type="GO" id="GO:0046729">
    <property type="term" value="C:viral procapsid"/>
    <property type="evidence" value="ECO:0007669"/>
    <property type="project" value="UniProtKB-UniRule"/>
</dbReference>
<keyword evidence="1 16" id="KW-0167">Capsid protein</keyword>
<dbReference type="EMBL" id="HQ913600">
    <property type="protein sequence ID" value="AEK98455.1"/>
    <property type="molecule type" value="Genomic_DNA"/>
</dbReference>
<keyword evidence="6 16" id="KW-0832">Ubl conjugation</keyword>
<feature type="region of interest" description="Binds to importin alpha/beta, involved in hexon nuclear import" evidence="16">
    <location>
        <begin position="284"/>
        <end position="294"/>
    </location>
</feature>
<keyword evidence="14 16" id="KW-1035">Host cytoplasm</keyword>
<feature type="short sequence motif" description="Nuclear localization signal" evidence="16">
    <location>
        <begin position="289"/>
        <end position="292"/>
    </location>
</feature>
<evidence type="ECO:0000256" key="1">
    <source>
        <dbReference type="ARBA" id="ARBA00022561"/>
    </source>
</evidence>
<accession>G0ZAI4</accession>
<evidence type="ECO:0000256" key="16">
    <source>
        <dbReference type="HAMAP-Rule" id="MF_04048"/>
    </source>
</evidence>
<evidence type="ECO:0000256" key="8">
    <source>
        <dbReference type="ARBA" id="ARBA00022921"/>
    </source>
</evidence>
<evidence type="ECO:0000256" key="3">
    <source>
        <dbReference type="ARBA" id="ARBA00022581"/>
    </source>
</evidence>
<comment type="function">
    <text evidence="16">Pre-protein VI: During virus assembly, promotes hexon trimers nuclear import through nuclear pore complexes via an importin alpha/beta-dependent mechanism. By analogy to herpesviruses capsid assembly, might act as a chaperone to promote the formation of the icosahedral capsid.</text>
</comment>
<dbReference type="GO" id="GO:0019028">
    <property type="term" value="C:viral capsid"/>
    <property type="evidence" value="ECO:0007669"/>
    <property type="project" value="UniProtKB-UniRule"/>
</dbReference>
<feature type="site" description="Cleavage; by viral protease" evidence="16">
    <location>
        <begin position="283"/>
        <end position="284"/>
    </location>
</feature>
<keyword evidence="13 16" id="KW-1015">Disulfide bond</keyword>
<feature type="region of interest" description="Interaction with hexon protein" evidence="16">
    <location>
        <begin position="48"/>
        <end position="74"/>
    </location>
</feature>
<comment type="function">
    <text evidence="16">Endosome lysis protein: Structural component of the virion that provides increased stability to the particle shell through its interaction with the core-capsid bridging protein and the hexon-linking protein VIII. Fibers shedding during virus entry into host cell allows the endosome lysis protein to be exposed as a membrane-lytic peptide. Exhibits pH-independent membrane fragmentation activity and probably mediates viral rapid escape from host endosome via organellar membrane lysis. It is not clear if it then remains partially associated with the capsid and involved in the intracellular microtubule-dependent transport of capsid to the nucleus, or if it is lost during endosomal penetration.</text>
</comment>
<feature type="compositionally biased region" description="Pro residues" evidence="17">
    <location>
        <begin position="205"/>
        <end position="215"/>
    </location>
</feature>
<evidence type="ECO:0000256" key="12">
    <source>
        <dbReference type="ARBA" id="ARBA00023120"/>
    </source>
</evidence>
<keyword evidence="19" id="KW-1185">Reference proteome</keyword>
<feature type="chain" id="PRO_5023405346" description="Protease cofactor" evidence="16">
    <location>
        <begin position="284"/>
        <end position="294"/>
    </location>
</feature>
<dbReference type="GO" id="GO:0042025">
    <property type="term" value="C:host cell nucleus"/>
    <property type="evidence" value="ECO:0007669"/>
    <property type="project" value="UniProtKB-SubCell"/>
</dbReference>
<organism evidence="18 19">
    <name type="scientific">titi monkey adenovirus 1</name>
    <dbReference type="NCBI Taxonomy" id="3123084"/>
    <lineage>
        <taxon>Viruses</taxon>
        <taxon>Varidnaviria</taxon>
        <taxon>Bamfordvirae</taxon>
        <taxon>Preplasmiviricota</taxon>
        <taxon>Polisuviricotina</taxon>
        <taxon>Pharingeaviricetes</taxon>
        <taxon>Rowavirales</taxon>
        <taxon>Adenoviridae</taxon>
        <taxon>Mastadenovirus</taxon>
        <taxon>Mastadenovirus simuli</taxon>
        <taxon>Platyrrhini mastadenovirus A</taxon>
    </lineage>
</organism>
<evidence type="ECO:0000256" key="7">
    <source>
        <dbReference type="ARBA" id="ARBA00022844"/>
    </source>
</evidence>
<keyword evidence="16" id="KW-0597">Phosphoprotein</keyword>
<dbReference type="KEGG" id="vg:15486126"/>
<dbReference type="GO" id="GO:0019076">
    <property type="term" value="P:viral release from host cell"/>
    <property type="evidence" value="ECO:0007669"/>
    <property type="project" value="UniProtKB-UniRule"/>
</dbReference>
<comment type="PTM">
    <text evidence="16">Protease cofactor: Contains the major nuclear import and export signals. Proteolytically removed during virion maturation. The processing of the C-terminus turns the precursor into a mature viral structural protein and abrogates its ability to promote hexon import and act as a potential chaperone protein.</text>
</comment>
<feature type="compositionally biased region" description="Basic and acidic residues" evidence="17">
    <location>
        <begin position="135"/>
        <end position="169"/>
    </location>
</feature>
<feature type="propeptide" id="PRO_5011802378" evidence="16">
    <location>
        <begin position="1"/>
        <end position="33"/>
    </location>
</feature>
<keyword evidence="12 16" id="KW-1176">Cytoplasmic inwards viral transport</keyword>
<evidence type="ECO:0000256" key="13">
    <source>
        <dbReference type="ARBA" id="ARBA00023157"/>
    </source>
</evidence>
<feature type="region of interest" description="Involved in endosomal membrane lysis" evidence="16">
    <location>
        <begin position="36"/>
        <end position="53"/>
    </location>
</feature>
<keyword evidence="10 16" id="KW-1177">Microtubular inwards viral transport</keyword>
<evidence type="ECO:0000256" key="4">
    <source>
        <dbReference type="ARBA" id="ARBA00022595"/>
    </source>
</evidence>
<comment type="subunit">
    <molecule>Pre-protein VI</molecule>
    <text evidence="16">Interacts with hexon protein; this interaction allows nuclear import of hexon trimers and possibly pre-capsid assembly. Interacts (via C-terminal NLS) with importin alpha/beta.</text>
</comment>
<evidence type="ECO:0000256" key="11">
    <source>
        <dbReference type="ARBA" id="ARBA00023099"/>
    </source>
</evidence>
<comment type="subunit">
    <molecule>Protease cofactor</molecule>
    <text evidence="16">Heterodimer with the viral protease; disulfide-linked. Interacts with the viral protease.</text>
</comment>
<keyword evidence="15 16" id="KW-1160">Virus entry into host cell</keyword>
<evidence type="ECO:0000313" key="18">
    <source>
        <dbReference type="EMBL" id="AEK98455.1"/>
    </source>
</evidence>
<dbReference type="Proteomes" id="UP000121920">
    <property type="component" value="Segment"/>
</dbReference>
<feature type="compositionally biased region" description="Low complexity" evidence="17">
    <location>
        <begin position="254"/>
        <end position="270"/>
    </location>
</feature>
<feature type="disulfide bond" description="Interchain (with Adenovirus protease)" evidence="16">
    <location>
        <position position="293"/>
    </location>
</feature>
<dbReference type="GO" id="GO:0039664">
    <property type="term" value="P:lysis of host organelle involved in viral entry into host cell"/>
    <property type="evidence" value="ECO:0007669"/>
    <property type="project" value="UniProtKB-UniRule"/>
</dbReference>